<dbReference type="FunFam" id="1.10.10.60:FF:000002">
    <property type="entry name" value="Myb family transcription factor"/>
    <property type="match status" value="1"/>
</dbReference>
<dbReference type="InterPro" id="IPR009057">
    <property type="entry name" value="Homeodomain-like_sf"/>
</dbReference>
<sequence length="383" mass="42081">MGSVSELGLELKLPMEMGSVLREAWAIGDEKLRLSRLEELMRGLEEESRKIHAFKRELPLSMGLLMDAIEVLKEEVNRCRSKPVLEEFMPIKKDESEVERGVNLDGDSAENKKNWMSSAQLWSDFVSNESERDKSVESKEIPDESGPMVGIKYSADGGAFVPFKGLPAKEEKVVVAAAAAPSPDLCLMSKTAPRPSSAVDRGSCVLNLKMVGAGSGGRVGSSAVVAPPQSNGLQQQQQPPRKARRCWSMDLHRQFVHALQRLGGPQVATPKQIREVMKVDGLTNDEVKSHLQKYRLHFRKIASSSTAADQPLMMLESIWVDQYHQLQKPTISQSSSPQGPLHMAGSAQVSITGGDSCEDEDGKSESSTWKGHQQRSSDGEETE</sequence>
<dbReference type="PROSITE" id="PS51294">
    <property type="entry name" value="HTH_MYB"/>
    <property type="match status" value="1"/>
</dbReference>
<feature type="region of interest" description="Disordered" evidence="7">
    <location>
        <begin position="330"/>
        <end position="383"/>
    </location>
</feature>
<comment type="caution">
    <text evidence="9">The sequence shown here is derived from an EMBL/GenBank/DDBJ whole genome shotgun (WGS) entry which is preliminary data.</text>
</comment>
<evidence type="ECO:0000313" key="10">
    <source>
        <dbReference type="Proteomes" id="UP001179952"/>
    </source>
</evidence>
<proteinExistence type="predicted"/>
<organism evidence="9 10">
    <name type="scientific">Acorus gramineus</name>
    <name type="common">Dwarf sweet flag</name>
    <dbReference type="NCBI Taxonomy" id="55184"/>
    <lineage>
        <taxon>Eukaryota</taxon>
        <taxon>Viridiplantae</taxon>
        <taxon>Streptophyta</taxon>
        <taxon>Embryophyta</taxon>
        <taxon>Tracheophyta</taxon>
        <taxon>Spermatophyta</taxon>
        <taxon>Magnoliopsida</taxon>
        <taxon>Liliopsida</taxon>
        <taxon>Acoraceae</taxon>
        <taxon>Acorus</taxon>
    </lineage>
</organism>
<evidence type="ECO:0000256" key="1">
    <source>
        <dbReference type="ARBA" id="ARBA00004123"/>
    </source>
</evidence>
<dbReference type="GO" id="GO:0003677">
    <property type="term" value="F:DNA binding"/>
    <property type="evidence" value="ECO:0007669"/>
    <property type="project" value="UniProtKB-KW"/>
</dbReference>
<evidence type="ECO:0000259" key="8">
    <source>
        <dbReference type="PROSITE" id="PS51294"/>
    </source>
</evidence>
<dbReference type="InterPro" id="IPR006447">
    <property type="entry name" value="Myb_dom_plants"/>
</dbReference>
<accession>A0AAV9AUH9</accession>
<dbReference type="Gene3D" id="1.10.10.60">
    <property type="entry name" value="Homeodomain-like"/>
    <property type="match status" value="1"/>
</dbReference>
<dbReference type="InterPro" id="IPR044787">
    <property type="entry name" value="HHO5-like"/>
</dbReference>
<dbReference type="InterPro" id="IPR058673">
    <property type="entry name" value="HHO5-like_N"/>
</dbReference>
<evidence type="ECO:0000256" key="6">
    <source>
        <dbReference type="SAM" id="Coils"/>
    </source>
</evidence>
<evidence type="ECO:0000256" key="2">
    <source>
        <dbReference type="ARBA" id="ARBA00023015"/>
    </source>
</evidence>
<dbReference type="GO" id="GO:0003700">
    <property type="term" value="F:DNA-binding transcription factor activity"/>
    <property type="evidence" value="ECO:0007669"/>
    <property type="project" value="InterPro"/>
</dbReference>
<evidence type="ECO:0000256" key="5">
    <source>
        <dbReference type="ARBA" id="ARBA00023242"/>
    </source>
</evidence>
<keyword evidence="5" id="KW-0539">Nucleus</keyword>
<reference evidence="9" key="1">
    <citation type="journal article" date="2023" name="Nat. Commun.">
        <title>Diploid and tetraploid genomes of Acorus and the evolution of monocots.</title>
        <authorList>
            <person name="Ma L."/>
            <person name="Liu K.W."/>
            <person name="Li Z."/>
            <person name="Hsiao Y.Y."/>
            <person name="Qi Y."/>
            <person name="Fu T."/>
            <person name="Tang G.D."/>
            <person name="Zhang D."/>
            <person name="Sun W.H."/>
            <person name="Liu D.K."/>
            <person name="Li Y."/>
            <person name="Chen G.Z."/>
            <person name="Liu X.D."/>
            <person name="Liao X.Y."/>
            <person name="Jiang Y.T."/>
            <person name="Yu X."/>
            <person name="Hao Y."/>
            <person name="Huang J."/>
            <person name="Zhao X.W."/>
            <person name="Ke S."/>
            <person name="Chen Y.Y."/>
            <person name="Wu W.L."/>
            <person name="Hsu J.L."/>
            <person name="Lin Y.F."/>
            <person name="Huang M.D."/>
            <person name="Li C.Y."/>
            <person name="Huang L."/>
            <person name="Wang Z.W."/>
            <person name="Zhao X."/>
            <person name="Zhong W.Y."/>
            <person name="Peng D.H."/>
            <person name="Ahmad S."/>
            <person name="Lan S."/>
            <person name="Zhang J.S."/>
            <person name="Tsai W.C."/>
            <person name="Van de Peer Y."/>
            <person name="Liu Z.J."/>
        </authorList>
    </citation>
    <scope>NUCLEOTIDE SEQUENCE</scope>
    <source>
        <strain evidence="9">SCP</strain>
    </source>
</reference>
<comment type="subcellular location">
    <subcellularLocation>
        <location evidence="1">Nucleus</location>
    </subcellularLocation>
</comment>
<dbReference type="EMBL" id="JAUJYN010000006">
    <property type="protein sequence ID" value="KAK1267945.1"/>
    <property type="molecule type" value="Genomic_DNA"/>
</dbReference>
<keyword evidence="4" id="KW-0804">Transcription</keyword>
<feature type="domain" description="HTH myb-type" evidence="8">
    <location>
        <begin position="240"/>
        <end position="299"/>
    </location>
</feature>
<dbReference type="SUPFAM" id="SSF46689">
    <property type="entry name" value="Homeodomain-like"/>
    <property type="match status" value="1"/>
</dbReference>
<dbReference type="AlphaFoldDB" id="A0AAV9AUH9"/>
<evidence type="ECO:0000256" key="4">
    <source>
        <dbReference type="ARBA" id="ARBA00023163"/>
    </source>
</evidence>
<reference evidence="9" key="2">
    <citation type="submission" date="2023-06" db="EMBL/GenBank/DDBJ databases">
        <authorList>
            <person name="Ma L."/>
            <person name="Liu K.-W."/>
            <person name="Li Z."/>
            <person name="Hsiao Y.-Y."/>
            <person name="Qi Y."/>
            <person name="Fu T."/>
            <person name="Tang G."/>
            <person name="Zhang D."/>
            <person name="Sun W.-H."/>
            <person name="Liu D.-K."/>
            <person name="Li Y."/>
            <person name="Chen G.-Z."/>
            <person name="Liu X.-D."/>
            <person name="Liao X.-Y."/>
            <person name="Jiang Y.-T."/>
            <person name="Yu X."/>
            <person name="Hao Y."/>
            <person name="Huang J."/>
            <person name="Zhao X.-W."/>
            <person name="Ke S."/>
            <person name="Chen Y.-Y."/>
            <person name="Wu W.-L."/>
            <person name="Hsu J.-L."/>
            <person name="Lin Y.-F."/>
            <person name="Huang M.-D."/>
            <person name="Li C.-Y."/>
            <person name="Huang L."/>
            <person name="Wang Z.-W."/>
            <person name="Zhao X."/>
            <person name="Zhong W.-Y."/>
            <person name="Peng D.-H."/>
            <person name="Ahmad S."/>
            <person name="Lan S."/>
            <person name="Zhang J.-S."/>
            <person name="Tsai W.-C."/>
            <person name="Van De Peer Y."/>
            <person name="Liu Z.-J."/>
        </authorList>
    </citation>
    <scope>NUCLEOTIDE SEQUENCE</scope>
    <source>
        <strain evidence="9">SCP</strain>
        <tissue evidence="9">Leaves</tissue>
    </source>
</reference>
<dbReference type="NCBIfam" id="TIGR01557">
    <property type="entry name" value="myb_SHAQKYF"/>
    <property type="match status" value="1"/>
</dbReference>
<protein>
    <submittedName>
        <fullName evidence="9">Two-component response regulator ARR18</fullName>
    </submittedName>
</protein>
<keyword evidence="3" id="KW-0238">DNA-binding</keyword>
<evidence type="ECO:0000313" key="9">
    <source>
        <dbReference type="EMBL" id="KAK1267945.1"/>
    </source>
</evidence>
<evidence type="ECO:0000256" key="3">
    <source>
        <dbReference type="ARBA" id="ARBA00023125"/>
    </source>
</evidence>
<feature type="coiled-coil region" evidence="6">
    <location>
        <begin position="27"/>
        <end position="57"/>
    </location>
</feature>
<keyword evidence="2" id="KW-0805">Transcription regulation</keyword>
<dbReference type="InterPro" id="IPR017930">
    <property type="entry name" value="Myb_dom"/>
</dbReference>
<dbReference type="Proteomes" id="UP001179952">
    <property type="component" value="Unassembled WGS sequence"/>
</dbReference>
<evidence type="ECO:0000256" key="7">
    <source>
        <dbReference type="SAM" id="MobiDB-lite"/>
    </source>
</evidence>
<dbReference type="Pfam" id="PF26575">
    <property type="entry name" value="HHO5_N"/>
    <property type="match status" value="1"/>
</dbReference>
<keyword evidence="10" id="KW-1185">Reference proteome</keyword>
<gene>
    <name evidence="9" type="ORF">QJS04_geneDACA006537</name>
</gene>
<feature type="compositionally biased region" description="Polar residues" evidence="7">
    <location>
        <begin position="365"/>
        <end position="376"/>
    </location>
</feature>
<keyword evidence="6" id="KW-0175">Coiled coil</keyword>
<dbReference type="PANTHER" id="PTHR31003">
    <property type="entry name" value="MYB FAMILY TRANSCRIPTION FACTOR"/>
    <property type="match status" value="1"/>
</dbReference>
<name>A0AAV9AUH9_ACOGR</name>
<dbReference type="PANTHER" id="PTHR31003:SF3">
    <property type="entry name" value="HOMEODOMAIN-LIKE SUPERFAMILY PROTEIN-RELATED"/>
    <property type="match status" value="1"/>
</dbReference>
<dbReference type="GO" id="GO:0005634">
    <property type="term" value="C:nucleus"/>
    <property type="evidence" value="ECO:0007669"/>
    <property type="project" value="UniProtKB-SubCell"/>
</dbReference>